<dbReference type="PANTHER" id="PTHR37416">
    <property type="entry name" value="F-BOX DOMAIN-CONTAINING PROTEIN"/>
    <property type="match status" value="1"/>
</dbReference>
<evidence type="ECO:0000256" key="2">
    <source>
        <dbReference type="SAM" id="MobiDB-lite"/>
    </source>
</evidence>
<proteinExistence type="predicted"/>
<evidence type="ECO:0000313" key="4">
    <source>
        <dbReference type="Proteomes" id="UP000030690"/>
    </source>
</evidence>
<evidence type="ECO:0000313" key="3">
    <source>
        <dbReference type="EMBL" id="ETW16718.1"/>
    </source>
</evidence>
<accession>A0A024V159</accession>
<gene>
    <name evidence="3" type="ORF">PFFVO_04380</name>
</gene>
<reference evidence="3 4" key="2">
    <citation type="submission" date="2013-02" db="EMBL/GenBank/DDBJ databases">
        <title>The Genome Sequence of Plasmodium falciparum Vietnam Oak-Knoll (FVO).</title>
        <authorList>
            <consortium name="The Broad Institute Genome Sequencing Platform"/>
            <consortium name="The Broad Institute Genome Sequencing Center for Infectious Disease"/>
            <person name="Neafsey D."/>
            <person name="Cheeseman I."/>
            <person name="Volkman S."/>
            <person name="Adams J."/>
            <person name="Walker B."/>
            <person name="Young S.K."/>
            <person name="Zeng Q."/>
            <person name="Gargeya S."/>
            <person name="Fitzgerald M."/>
            <person name="Haas B."/>
            <person name="Abouelleil A."/>
            <person name="Alvarado L."/>
            <person name="Arachchi H.M."/>
            <person name="Berlin A.M."/>
            <person name="Chapman S.B."/>
            <person name="Dewar J."/>
            <person name="Goldberg J."/>
            <person name="Griggs A."/>
            <person name="Gujja S."/>
            <person name="Hansen M."/>
            <person name="Howarth C."/>
            <person name="Imamovic A."/>
            <person name="Larimer J."/>
            <person name="McCowan C."/>
            <person name="Murphy C."/>
            <person name="Neiman D."/>
            <person name="Pearson M."/>
            <person name="Priest M."/>
            <person name="Roberts A."/>
            <person name="Saif S."/>
            <person name="Shea T."/>
            <person name="Sisk P."/>
            <person name="Sykes S."/>
            <person name="Wortman J."/>
            <person name="Nusbaum C."/>
            <person name="Birren B."/>
        </authorList>
    </citation>
    <scope>NUCLEOTIDE SEQUENCE [LARGE SCALE GENOMIC DNA]</scope>
    <source>
        <strain evidence="4">Vietnam Oak-Knoll (FVO)</strain>
    </source>
</reference>
<feature type="region of interest" description="Disordered" evidence="2">
    <location>
        <begin position="150"/>
        <end position="191"/>
    </location>
</feature>
<protein>
    <submittedName>
        <fullName evidence="3">Uncharacterized protein</fullName>
    </submittedName>
</protein>
<keyword evidence="1" id="KW-0175">Coiled coil</keyword>
<name>A0A024V159_PLAFA</name>
<dbReference type="PANTHER" id="PTHR37416:SF1">
    <property type="entry name" value="CYCLIN-LIKE F-BOX CONTAINING PROTEIN"/>
    <property type="match status" value="1"/>
</dbReference>
<feature type="coiled-coil region" evidence="1">
    <location>
        <begin position="286"/>
        <end position="338"/>
    </location>
</feature>
<dbReference type="AlphaFoldDB" id="A0A024V159"/>
<organism evidence="3 4">
    <name type="scientific">Plasmodium falciparum Vietnam Oak-Knoll</name>
    <name type="common">FVO</name>
    <dbReference type="NCBI Taxonomy" id="1036723"/>
    <lineage>
        <taxon>Eukaryota</taxon>
        <taxon>Sar</taxon>
        <taxon>Alveolata</taxon>
        <taxon>Apicomplexa</taxon>
        <taxon>Aconoidasida</taxon>
        <taxon>Haemosporida</taxon>
        <taxon>Plasmodiidae</taxon>
        <taxon>Plasmodium</taxon>
        <taxon>Plasmodium (Laverania)</taxon>
    </lineage>
</organism>
<feature type="compositionally biased region" description="Acidic residues" evidence="2">
    <location>
        <begin position="158"/>
        <end position="186"/>
    </location>
</feature>
<reference evidence="3 4" key="1">
    <citation type="submission" date="2013-02" db="EMBL/GenBank/DDBJ databases">
        <title>The Genome Annotation of Plasmodium falciparum Vietnam Oak-Knoll (FVO).</title>
        <authorList>
            <consortium name="The Broad Institute Genome Sequencing Platform"/>
            <consortium name="The Broad Institute Genome Sequencing Center for Infectious Disease"/>
            <person name="Neafsey D."/>
            <person name="Hoffman S."/>
            <person name="Volkman S."/>
            <person name="Rosenthal P."/>
            <person name="Walker B."/>
            <person name="Young S.K."/>
            <person name="Zeng Q."/>
            <person name="Gargeya S."/>
            <person name="Fitzgerald M."/>
            <person name="Haas B."/>
            <person name="Abouelleil A."/>
            <person name="Allen A.W."/>
            <person name="Alvarado L."/>
            <person name="Arachchi H.M."/>
            <person name="Berlin A.M."/>
            <person name="Chapman S.B."/>
            <person name="Gainer-Dewar J."/>
            <person name="Goldberg J."/>
            <person name="Griggs A."/>
            <person name="Gujja S."/>
            <person name="Hansen M."/>
            <person name="Howarth C."/>
            <person name="Imamovic A."/>
            <person name="Ireland A."/>
            <person name="Larimer J."/>
            <person name="McCowan C."/>
            <person name="Murphy C."/>
            <person name="Pearson M."/>
            <person name="Poon T.W."/>
            <person name="Priest M."/>
            <person name="Roberts A."/>
            <person name="Saif S."/>
            <person name="Shea T."/>
            <person name="Sisk P."/>
            <person name="Sykes S."/>
            <person name="Wortman J."/>
            <person name="Nusbaum C."/>
            <person name="Birren B."/>
        </authorList>
    </citation>
    <scope>NUCLEOTIDE SEQUENCE [LARGE SCALE GENOMIC DNA]</scope>
    <source>
        <strain evidence="4">Vietnam Oak-Knoll (FVO)</strain>
    </source>
</reference>
<dbReference type="EMBL" id="KI925140">
    <property type="protein sequence ID" value="ETW16718.1"/>
    <property type="molecule type" value="Genomic_DNA"/>
</dbReference>
<sequence length="630" mass="74967">MLHLQRSTISDIENIEYILKKKDYSGIKTNQDIKKIFKDLGSAFRIFGESLKKIHNDGNTIICNIKKKKENDKEKLDENVYLVDCFTNVISVIKHMYEENILASDEIEKNIVNELEKEEKERIEDINDIYNEENNLEDNVQNKDKYINIKNVNNDNNDNNENDDNNDENNENDDNNENNENDDNNENNENNDNNLCFDEYLKNDICIENIPIIHFENYLKKCLEKNEFINEYVNHPQFINYFSELPKLDLKLEKEIHSFKEIMDKFAKNASKHLINKSHERIQAIYKKKKEILSFLYENIDELKHNKKNIISKKDMSVKGLNNISKKKRRTNNKLQEESLYLEKFEIREKYRIEKIYSSFRCFIKLLALKHIRINKVIYETSKEISSYDSLIDYQQWLSIILKKNINIGNLRECIQNNNILTKEEEFLLMPSETNNSNNTYLMNLLEKVQNSAPHFLKGELIFNENKKEKLKIKEDNDINKMNEADDMCLEKNENSIKTHQDDMLNTELNKKENNNNNNRTISNTEEKYNIKSNIHKNDVINSHRDSQFPDIFYIPIIIKQDDIDEINSVCNHLNDQPYKDHVHLFLDNKYKNGDTNKYKNGDTNIKMEIQINIKMEIHINIKMEIQISI</sequence>
<evidence type="ECO:0000256" key="1">
    <source>
        <dbReference type="SAM" id="Coils"/>
    </source>
</evidence>
<dbReference type="Proteomes" id="UP000030690">
    <property type="component" value="Unassembled WGS sequence"/>
</dbReference>